<dbReference type="InterPro" id="IPR001155">
    <property type="entry name" value="OxRdtase_FMN_N"/>
</dbReference>
<dbReference type="PANTHER" id="PTHR42917:SF2">
    <property type="entry name" value="2,4-DIENOYL-COA REDUCTASE [(2E)-ENOYL-COA-PRODUCING]"/>
    <property type="match status" value="1"/>
</dbReference>
<dbReference type="PRINTS" id="PR00469">
    <property type="entry name" value="PNDRDTASEII"/>
</dbReference>
<evidence type="ECO:0000256" key="1">
    <source>
        <dbReference type="ARBA" id="ARBA00001917"/>
    </source>
</evidence>
<feature type="domain" description="NADH:flavin oxidoreductase/NADH oxidase N-terminal" evidence="10">
    <location>
        <begin position="5"/>
        <end position="337"/>
    </location>
</feature>
<keyword evidence="8" id="KW-0408">Iron</keyword>
<evidence type="ECO:0000256" key="6">
    <source>
        <dbReference type="ARBA" id="ARBA00022723"/>
    </source>
</evidence>
<evidence type="ECO:0000256" key="5">
    <source>
        <dbReference type="ARBA" id="ARBA00022643"/>
    </source>
</evidence>
<gene>
    <name evidence="12" type="ORF">GC105_15395</name>
</gene>
<dbReference type="GO" id="GO:0051536">
    <property type="term" value="F:iron-sulfur cluster binding"/>
    <property type="evidence" value="ECO:0007669"/>
    <property type="project" value="UniProtKB-KW"/>
</dbReference>
<dbReference type="Pfam" id="PF00724">
    <property type="entry name" value="Oxidored_FMN"/>
    <property type="match status" value="1"/>
</dbReference>
<dbReference type="SUPFAM" id="SSF51395">
    <property type="entry name" value="FMN-linked oxidoreductases"/>
    <property type="match status" value="1"/>
</dbReference>
<comment type="cofactor">
    <cofactor evidence="2">
        <name>[4Fe-4S] cluster</name>
        <dbReference type="ChEBI" id="CHEBI:49883"/>
    </cofactor>
</comment>
<dbReference type="Gene3D" id="3.40.50.720">
    <property type="entry name" value="NAD(P)-binding Rossmann-like Domain"/>
    <property type="match status" value="1"/>
</dbReference>
<sequence>MFENLFAPGRIGTMETRNRIVLTPMGNYMANPDGTVSDVDIAFYGKRAKGGVGVVFTECAVVDERGKGNTHQICVYDDKYMPGLTELANEIHKYNSKVVVQIYHPGRQGISVVNGNKPMAAPSDIPCKLVQQPTAAMTVEEIKALVTKFVDAAQRLQKSGIDGVEVHGAHGYLLNEFLSPYTNIRTDEYGGSLENRMRILEEIVTGIRERCGDYPIIVRLSVDEFLGSDTGLQLEESVKIAKRLEEIGVDCLNVSSGIYETMNVAWEPSSYEQGWKIYLSETIKKAVSIPVIGVAVIRDPEYADQMIKEGKLDFAGSARQHLADDHWGNKAQEGRPEDIRKCISCLHCMQTLMGADMGDIPFQCAINVQAGKELEYNDFKEDGNQRVVPIIGAGPAGLEAARILAKRNYKPVIFEKSNQVGGQLQLANKPPKKEKINWLINYLKTQVDKEGIEIKYRTMPTVADLEALNPYAVFVAQGSNPIVPKSIPGIDGENVIVNTEILSGNIKLTGKKIAVVGSGMTGLETAHLLAENKNEVHVFEMADDIGPGLYFQNLIDIMNHLGPLGVQFYPKHRLVKIENGCAVFEKTDKSESVECKYDYIVISLGTCPNNDMIQEIESKFDNVRVLGDAKNVGKIRNAIESGFLNAYQL</sequence>
<feature type="domain" description="FAD/NAD(P)-binding" evidence="11">
    <location>
        <begin position="389"/>
        <end position="620"/>
    </location>
</feature>
<reference evidence="12 13" key="1">
    <citation type="submission" date="2019-10" db="EMBL/GenBank/DDBJ databases">
        <title>Alkalibaculum tamaniensis sp.nov., a new alkaliphilic acetogen, isolated on methoxylated aromatics from a mud volcano.</title>
        <authorList>
            <person name="Khomyakova M.A."/>
            <person name="Merkel A.Y."/>
            <person name="Bonch-Osmolovskaya E.A."/>
            <person name="Slobodkin A.I."/>
        </authorList>
    </citation>
    <scope>NUCLEOTIDE SEQUENCE [LARGE SCALE GENOMIC DNA]</scope>
    <source>
        <strain evidence="12 13">M08DMB</strain>
    </source>
</reference>
<dbReference type="SUPFAM" id="SSF51905">
    <property type="entry name" value="FAD/NAD(P)-binding domain"/>
    <property type="match status" value="1"/>
</dbReference>
<dbReference type="InterPro" id="IPR023753">
    <property type="entry name" value="FAD/NAD-binding_dom"/>
</dbReference>
<evidence type="ECO:0000259" key="10">
    <source>
        <dbReference type="Pfam" id="PF00724"/>
    </source>
</evidence>
<evidence type="ECO:0000256" key="9">
    <source>
        <dbReference type="ARBA" id="ARBA00023014"/>
    </source>
</evidence>
<name>A0A6A7KCT7_9FIRM</name>
<keyword evidence="7" id="KW-0560">Oxidoreductase</keyword>
<dbReference type="AlphaFoldDB" id="A0A6A7KCT7"/>
<dbReference type="Pfam" id="PF07992">
    <property type="entry name" value="Pyr_redox_2"/>
    <property type="match status" value="1"/>
</dbReference>
<dbReference type="EMBL" id="WHNX01000044">
    <property type="protein sequence ID" value="MPW27162.1"/>
    <property type="molecule type" value="Genomic_DNA"/>
</dbReference>
<keyword evidence="13" id="KW-1185">Reference proteome</keyword>
<dbReference type="GO" id="GO:0016491">
    <property type="term" value="F:oxidoreductase activity"/>
    <property type="evidence" value="ECO:0007669"/>
    <property type="project" value="UniProtKB-KW"/>
</dbReference>
<evidence type="ECO:0000256" key="4">
    <source>
        <dbReference type="ARBA" id="ARBA00022630"/>
    </source>
</evidence>
<dbReference type="GO" id="GO:0010181">
    <property type="term" value="F:FMN binding"/>
    <property type="evidence" value="ECO:0007669"/>
    <property type="project" value="InterPro"/>
</dbReference>
<comment type="similarity">
    <text evidence="3">In the N-terminal section; belongs to the NADH:flavin oxidoreductase/NADH oxidase family.</text>
</comment>
<dbReference type="RefSeq" id="WP_152806613.1">
    <property type="nucleotide sequence ID" value="NZ_WHNX01000044.1"/>
</dbReference>
<evidence type="ECO:0000313" key="12">
    <source>
        <dbReference type="EMBL" id="MPW27162.1"/>
    </source>
</evidence>
<keyword evidence="9" id="KW-0411">Iron-sulfur</keyword>
<dbReference type="GO" id="GO:0046872">
    <property type="term" value="F:metal ion binding"/>
    <property type="evidence" value="ECO:0007669"/>
    <property type="project" value="UniProtKB-KW"/>
</dbReference>
<dbReference type="InterPro" id="IPR051793">
    <property type="entry name" value="NADH:flavin_oxidoreductase"/>
</dbReference>
<evidence type="ECO:0000256" key="7">
    <source>
        <dbReference type="ARBA" id="ARBA00023002"/>
    </source>
</evidence>
<dbReference type="Gene3D" id="3.50.50.60">
    <property type="entry name" value="FAD/NAD(P)-binding domain"/>
    <property type="match status" value="1"/>
</dbReference>
<dbReference type="PANTHER" id="PTHR42917">
    <property type="entry name" value="2,4-DIENOYL-COA REDUCTASE"/>
    <property type="match status" value="1"/>
</dbReference>
<comment type="caution">
    <text evidence="12">The sequence shown here is derived from an EMBL/GenBank/DDBJ whole genome shotgun (WGS) entry which is preliminary data.</text>
</comment>
<dbReference type="PRINTS" id="PR00368">
    <property type="entry name" value="FADPNR"/>
</dbReference>
<evidence type="ECO:0000259" key="11">
    <source>
        <dbReference type="Pfam" id="PF07992"/>
    </source>
</evidence>
<keyword evidence="4" id="KW-0285">Flavoprotein</keyword>
<evidence type="ECO:0000313" key="13">
    <source>
        <dbReference type="Proteomes" id="UP000440004"/>
    </source>
</evidence>
<keyword evidence="5" id="KW-0288">FMN</keyword>
<dbReference type="Proteomes" id="UP000440004">
    <property type="component" value="Unassembled WGS sequence"/>
</dbReference>
<comment type="cofactor">
    <cofactor evidence="1">
        <name>FMN</name>
        <dbReference type="ChEBI" id="CHEBI:58210"/>
    </cofactor>
</comment>
<dbReference type="InterPro" id="IPR036188">
    <property type="entry name" value="FAD/NAD-bd_sf"/>
</dbReference>
<protein>
    <submittedName>
        <fullName evidence="12">NAD(P)-binding protein</fullName>
    </submittedName>
</protein>
<dbReference type="Gene3D" id="3.20.20.70">
    <property type="entry name" value="Aldolase class I"/>
    <property type="match status" value="1"/>
</dbReference>
<accession>A0A6A7KCT7</accession>
<keyword evidence="6" id="KW-0479">Metal-binding</keyword>
<dbReference type="InterPro" id="IPR013785">
    <property type="entry name" value="Aldolase_TIM"/>
</dbReference>
<evidence type="ECO:0000256" key="3">
    <source>
        <dbReference type="ARBA" id="ARBA00011048"/>
    </source>
</evidence>
<proteinExistence type="inferred from homology"/>
<dbReference type="CDD" id="cd02803">
    <property type="entry name" value="OYE_like_FMN_family"/>
    <property type="match status" value="1"/>
</dbReference>
<organism evidence="12 13">
    <name type="scientific">Alkalibaculum sporogenes</name>
    <dbReference type="NCBI Taxonomy" id="2655001"/>
    <lineage>
        <taxon>Bacteria</taxon>
        <taxon>Bacillati</taxon>
        <taxon>Bacillota</taxon>
        <taxon>Clostridia</taxon>
        <taxon>Eubacteriales</taxon>
        <taxon>Eubacteriaceae</taxon>
        <taxon>Alkalibaculum</taxon>
    </lineage>
</organism>
<evidence type="ECO:0000256" key="8">
    <source>
        <dbReference type="ARBA" id="ARBA00023004"/>
    </source>
</evidence>
<evidence type="ECO:0000256" key="2">
    <source>
        <dbReference type="ARBA" id="ARBA00001966"/>
    </source>
</evidence>